<accession>A0ABV2AME9</accession>
<dbReference type="PRINTS" id="PR00056">
    <property type="entry name" value="HSFDOMAIN"/>
</dbReference>
<dbReference type="SUPFAM" id="SSF46785">
    <property type="entry name" value="Winged helix' DNA-binding domain"/>
    <property type="match status" value="1"/>
</dbReference>
<reference evidence="6 7" key="1">
    <citation type="journal article" date="2024" name="BMC Biol.">
        <title>Comparative genomics of Ascetosporea gives new insight into the evolutionary basis for animal parasitism in Rhizaria.</title>
        <authorList>
            <person name="Hiltunen Thoren M."/>
            <person name="Onut-Brannstrom I."/>
            <person name="Alfjorden A."/>
            <person name="Peckova H."/>
            <person name="Swords F."/>
            <person name="Hooper C."/>
            <person name="Holzer A.S."/>
            <person name="Bass D."/>
            <person name="Burki F."/>
        </authorList>
    </citation>
    <scope>NUCLEOTIDE SEQUENCE [LARGE SCALE GENOMIC DNA]</scope>
    <source>
        <strain evidence="6">20-A016</strain>
    </source>
</reference>
<keyword evidence="7" id="KW-1185">Reference proteome</keyword>
<dbReference type="EMBL" id="JBDODL010000897">
    <property type="protein sequence ID" value="MES1920836.1"/>
    <property type="molecule type" value="Genomic_DNA"/>
</dbReference>
<gene>
    <name evidence="6" type="ORF">MHBO_002463</name>
</gene>
<protein>
    <recommendedName>
        <fullName evidence="5">HSF-type DNA-binding domain-containing protein</fullName>
    </recommendedName>
</protein>
<evidence type="ECO:0000313" key="6">
    <source>
        <dbReference type="EMBL" id="MES1920836.1"/>
    </source>
</evidence>
<dbReference type="InterPro" id="IPR000232">
    <property type="entry name" value="HSF_DNA-bd"/>
</dbReference>
<dbReference type="PANTHER" id="PTHR10015:SF427">
    <property type="entry name" value="HEAT SHOCK FACTOR PROTEIN"/>
    <property type="match status" value="1"/>
</dbReference>
<keyword evidence="3" id="KW-0539">Nucleus</keyword>
<dbReference type="InterPro" id="IPR036390">
    <property type="entry name" value="WH_DNA-bd_sf"/>
</dbReference>
<dbReference type="Gene3D" id="1.10.10.10">
    <property type="entry name" value="Winged helix-like DNA-binding domain superfamily/Winged helix DNA-binding domain"/>
    <property type="match status" value="1"/>
</dbReference>
<evidence type="ECO:0000259" key="5">
    <source>
        <dbReference type="SMART" id="SM00415"/>
    </source>
</evidence>
<feature type="domain" description="HSF-type DNA-binding" evidence="5">
    <location>
        <begin position="3"/>
        <end position="96"/>
    </location>
</feature>
<dbReference type="PANTHER" id="PTHR10015">
    <property type="entry name" value="HEAT SHOCK TRANSCRIPTION FACTOR"/>
    <property type="match status" value="1"/>
</dbReference>
<dbReference type="SMART" id="SM00415">
    <property type="entry name" value="HSF"/>
    <property type="match status" value="1"/>
</dbReference>
<comment type="subcellular location">
    <subcellularLocation>
        <location evidence="1">Nucleus</location>
    </subcellularLocation>
</comment>
<comment type="caution">
    <text evidence="6">The sequence shown here is derived from an EMBL/GenBank/DDBJ whole genome shotgun (WGS) entry which is preliminary data.</text>
</comment>
<evidence type="ECO:0000256" key="3">
    <source>
        <dbReference type="ARBA" id="ARBA00023242"/>
    </source>
</evidence>
<evidence type="ECO:0000256" key="2">
    <source>
        <dbReference type="ARBA" id="ARBA00023125"/>
    </source>
</evidence>
<dbReference type="Proteomes" id="UP001439008">
    <property type="component" value="Unassembled WGS sequence"/>
</dbReference>
<dbReference type="InterPro" id="IPR036388">
    <property type="entry name" value="WH-like_DNA-bd_sf"/>
</dbReference>
<proteinExistence type="inferred from homology"/>
<organism evidence="6 7">
    <name type="scientific">Bonamia ostreae</name>
    <dbReference type="NCBI Taxonomy" id="126728"/>
    <lineage>
        <taxon>Eukaryota</taxon>
        <taxon>Sar</taxon>
        <taxon>Rhizaria</taxon>
        <taxon>Endomyxa</taxon>
        <taxon>Ascetosporea</taxon>
        <taxon>Haplosporida</taxon>
        <taxon>Bonamia</taxon>
    </lineage>
</organism>
<evidence type="ECO:0000256" key="4">
    <source>
        <dbReference type="RuleBase" id="RU004020"/>
    </source>
</evidence>
<evidence type="ECO:0000313" key="7">
    <source>
        <dbReference type="Proteomes" id="UP001439008"/>
    </source>
</evidence>
<keyword evidence="2" id="KW-0238">DNA-binding</keyword>
<comment type="similarity">
    <text evidence="4">Belongs to the HSF family.</text>
</comment>
<name>A0ABV2AME9_9EUKA</name>
<evidence type="ECO:0000256" key="1">
    <source>
        <dbReference type="ARBA" id="ARBA00004123"/>
    </source>
</evidence>
<dbReference type="Pfam" id="PF00447">
    <property type="entry name" value="HSF_DNA-bind"/>
    <property type="match status" value="1"/>
</dbReference>
<sequence length="370" mass="43740">MYKIVPFIESLWKLVNDERTENIIKWVNPSAFEITDINLLELLLPSFFKHNKYSSFARQLNLYGFERSKTSQNRMIWSHPIFLQGRHDLLKKIRRKSKNSQSVQILPLNNEFSHTKTIFGEMDQGQKDKELIIKKMRKELEVSNNKAKLLEILVYRIYKFFSEDKNGKMLEPNQHFKNFLNRNNDIDVKSLLDYNKEKTIDEKFGELLPKNTPSKNSQRSIISEYFNNEILPAPTPNIVQYPKNWPKLDIFDMSKNNLDAADSEMKSIQNFENNHGDFLNEVENSNNMNLRGKIDLIRINNKEIDFQKSKITAELLQYLRYLLRMYAKSNDKINLNDFNGFGCWFKNDLTGNRIGFGADEQGIFLYNYNK</sequence>